<dbReference type="PANTHER" id="PTHR43625">
    <property type="entry name" value="AFLATOXIN B1 ALDEHYDE REDUCTASE"/>
    <property type="match status" value="1"/>
</dbReference>
<reference evidence="4" key="1">
    <citation type="submission" date="2019-04" db="EMBL/GenBank/DDBJ databases">
        <title>Friends and foes A comparative genomics studyof 23 Aspergillus species from section Flavi.</title>
        <authorList>
            <consortium name="DOE Joint Genome Institute"/>
            <person name="Kjaerbolling I."/>
            <person name="Vesth T."/>
            <person name="Frisvad J.C."/>
            <person name="Nybo J.L."/>
            <person name="Theobald S."/>
            <person name="Kildgaard S."/>
            <person name="Isbrandt T."/>
            <person name="Kuo A."/>
            <person name="Sato A."/>
            <person name="Lyhne E.K."/>
            <person name="Kogle M.E."/>
            <person name="Wiebenga A."/>
            <person name="Kun R.S."/>
            <person name="Lubbers R.J."/>
            <person name="Makela M.R."/>
            <person name="Barry K."/>
            <person name="Chovatia M."/>
            <person name="Clum A."/>
            <person name="Daum C."/>
            <person name="Haridas S."/>
            <person name="He G."/>
            <person name="LaButti K."/>
            <person name="Lipzen A."/>
            <person name="Mondo S."/>
            <person name="Riley R."/>
            <person name="Salamov A."/>
            <person name="Simmons B.A."/>
            <person name="Magnuson J.K."/>
            <person name="Henrissat B."/>
            <person name="Mortensen U.H."/>
            <person name="Larsen T.O."/>
            <person name="Devries R.P."/>
            <person name="Grigoriev I.V."/>
            <person name="Machida M."/>
            <person name="Baker S.E."/>
            <person name="Andersen M.R."/>
        </authorList>
    </citation>
    <scope>NUCLEOTIDE SEQUENCE [LARGE SCALE GENOMIC DNA]</scope>
    <source>
        <strain evidence="4">IBT 14317</strain>
    </source>
</reference>
<sequence>MATQRTASANGNGLPQTPRSERTSFSQQSSITPLSWTSLLSARPPRIERSLTRLGLPYVDLYYIHRLAQVTPSKQTIEATVQLKEEGEIKYIGLKECSAWSLWRAHAVHPISCIQMEYNPFCLNIEPPKHQLLDTAQELGVAVISYSPLGNRLLSGTFQSKDDFTKPGDIRGSVPWFSDDNFQTNLSILDKIGEIARSKGVTAAQSTLAWILSQEGDFFVMPSTTKAHRVAETLGSLEITVTPEEKAISQAL</sequence>
<name>A0A5N7CFP7_PETAA</name>
<evidence type="ECO:0000256" key="2">
    <source>
        <dbReference type="SAM" id="MobiDB-lite"/>
    </source>
</evidence>
<dbReference type="GO" id="GO:0016491">
    <property type="term" value="F:oxidoreductase activity"/>
    <property type="evidence" value="ECO:0007669"/>
    <property type="project" value="UniProtKB-KW"/>
</dbReference>
<evidence type="ECO:0000259" key="3">
    <source>
        <dbReference type="Pfam" id="PF00248"/>
    </source>
</evidence>
<dbReference type="SUPFAM" id="SSF51430">
    <property type="entry name" value="NAD(P)-linked oxidoreductase"/>
    <property type="match status" value="1"/>
</dbReference>
<keyword evidence="1" id="KW-0560">Oxidoreductase</keyword>
<dbReference type="InterPro" id="IPR036812">
    <property type="entry name" value="NAD(P)_OxRdtase_dom_sf"/>
</dbReference>
<dbReference type="Pfam" id="PF00248">
    <property type="entry name" value="Aldo_ket_red"/>
    <property type="match status" value="1"/>
</dbReference>
<dbReference type="GO" id="GO:0005737">
    <property type="term" value="C:cytoplasm"/>
    <property type="evidence" value="ECO:0007669"/>
    <property type="project" value="TreeGrafter"/>
</dbReference>
<dbReference type="InterPro" id="IPR050791">
    <property type="entry name" value="Aldo-Keto_reductase"/>
</dbReference>
<dbReference type="Gene3D" id="3.20.20.100">
    <property type="entry name" value="NADP-dependent oxidoreductase domain"/>
    <property type="match status" value="1"/>
</dbReference>
<dbReference type="Proteomes" id="UP000326877">
    <property type="component" value="Unassembled WGS sequence"/>
</dbReference>
<proteinExistence type="predicted"/>
<dbReference type="PANTHER" id="PTHR43625:SF40">
    <property type="entry name" value="ALDO-KETO REDUCTASE YAKC [NADP(+)]"/>
    <property type="match status" value="1"/>
</dbReference>
<dbReference type="AlphaFoldDB" id="A0A5N7CFP7"/>
<protein>
    <submittedName>
        <fullName evidence="4">Aldo/keto reductase</fullName>
    </submittedName>
</protein>
<organism evidence="4">
    <name type="scientific">Petromyces alliaceus</name>
    <name type="common">Aspergillus alliaceus</name>
    <dbReference type="NCBI Taxonomy" id="209559"/>
    <lineage>
        <taxon>Eukaryota</taxon>
        <taxon>Fungi</taxon>
        <taxon>Dikarya</taxon>
        <taxon>Ascomycota</taxon>
        <taxon>Pezizomycotina</taxon>
        <taxon>Eurotiomycetes</taxon>
        <taxon>Eurotiomycetidae</taxon>
        <taxon>Eurotiales</taxon>
        <taxon>Aspergillaceae</taxon>
        <taxon>Aspergillus</taxon>
        <taxon>Aspergillus subgen. Circumdati</taxon>
    </lineage>
</organism>
<dbReference type="OrthoDB" id="37537at2759"/>
<evidence type="ECO:0000313" key="4">
    <source>
        <dbReference type="EMBL" id="KAE8393006.1"/>
    </source>
</evidence>
<feature type="domain" description="NADP-dependent oxidoreductase" evidence="3">
    <location>
        <begin position="46"/>
        <end position="247"/>
    </location>
</feature>
<accession>A0A5N7CFP7</accession>
<dbReference type="EMBL" id="ML735233">
    <property type="protein sequence ID" value="KAE8393006.1"/>
    <property type="molecule type" value="Genomic_DNA"/>
</dbReference>
<evidence type="ECO:0000256" key="1">
    <source>
        <dbReference type="ARBA" id="ARBA00023002"/>
    </source>
</evidence>
<gene>
    <name evidence="4" type="ORF">BDV23DRAFT_150297</name>
</gene>
<feature type="region of interest" description="Disordered" evidence="2">
    <location>
        <begin position="1"/>
        <end position="29"/>
    </location>
</feature>
<dbReference type="InterPro" id="IPR023210">
    <property type="entry name" value="NADP_OxRdtase_dom"/>
</dbReference>